<evidence type="ECO:0000256" key="2">
    <source>
        <dbReference type="ARBA" id="ARBA00022729"/>
    </source>
</evidence>
<comment type="similarity">
    <text evidence="1">Belongs to the ice-binding protein family.</text>
</comment>
<keyword evidence="2" id="KW-0732">Signal</keyword>
<dbReference type="Pfam" id="PF11999">
    <property type="entry name" value="Ice_binding"/>
    <property type="match status" value="1"/>
</dbReference>
<dbReference type="RefSeq" id="WP_282714777.1">
    <property type="nucleotide sequence ID" value="NZ_JASCRV010000001.1"/>
</dbReference>
<dbReference type="EMBL" id="JASCRY010000001">
    <property type="protein sequence ID" value="MDI5949075.1"/>
    <property type="molecule type" value="Genomic_DNA"/>
</dbReference>
<proteinExistence type="inferred from homology"/>
<sequence length="519" mass="53103">MKNNVTFLLILFLQISGIINAQVGIGTTNPEVSSILDIHSTNKGFLLPRLTTAQRDAISLPATGLLIYNTTTSIFNFYNSGWKDFNTGLVLPINGGTGIANSNASTLALPGGFATTLTTNGLTDVTLPMTGTLYGTQTGSITSAQIQNSSSDETGTGKLVFSESPSFTNIPLAPTAIVGTNTTQLATTAFVMANSNNYYSVNNTGDLTTTSPTDVVIPGMSISTSTGTYAVAFNGQYTIIPSNKTAQAAIDLQSVYTQLNSIAVTNTTHAPVFGGETLLPGVYSIAAAGSAAGIITLDAQGDPNALFIIKFGEAFSTGATTTIVLANSASAANVFWLAKGAIGLGASTVMKGTLLSKEGAVSLGANCIIDGRVLTGSGAIGIDTSTITKTSNSPYVNLGALFSFALFTSSGGVGNTGVSTINGDIGTNLGAITGFETARVNGALITPGIVSAMATFSIYQNGVLIANSSRTRVSSINTVDVSLQAIADVSVGQDIDVRWNIDAGTLKLGSRILTLINVR</sequence>
<dbReference type="InterPro" id="IPR021884">
    <property type="entry name" value="Ice-bd_prot"/>
</dbReference>
<evidence type="ECO:0000313" key="3">
    <source>
        <dbReference type="EMBL" id="MDI5949075.1"/>
    </source>
</evidence>
<dbReference type="AlphaFoldDB" id="A0AAW6THI5"/>
<name>A0AAW6THI5_9FLAO</name>
<organism evidence="3 4">
    <name type="scientific">Flavobacterium yafengii</name>
    <dbReference type="NCBI Taxonomy" id="3041253"/>
    <lineage>
        <taxon>Bacteria</taxon>
        <taxon>Pseudomonadati</taxon>
        <taxon>Bacteroidota</taxon>
        <taxon>Flavobacteriia</taxon>
        <taxon>Flavobacteriales</taxon>
        <taxon>Flavobacteriaceae</taxon>
        <taxon>Flavobacterium</taxon>
    </lineage>
</organism>
<dbReference type="Proteomes" id="UP001228643">
    <property type="component" value="Unassembled WGS sequence"/>
</dbReference>
<comment type="caution">
    <text evidence="3">The sequence shown here is derived from an EMBL/GenBank/DDBJ whole genome shotgun (WGS) entry which is preliminary data.</text>
</comment>
<keyword evidence="4" id="KW-1185">Reference proteome</keyword>
<evidence type="ECO:0000313" key="4">
    <source>
        <dbReference type="Proteomes" id="UP001228643"/>
    </source>
</evidence>
<gene>
    <name evidence="3" type="ORF">QLS97_05395</name>
</gene>
<reference evidence="3 4" key="1">
    <citation type="submission" date="2023-04" db="EMBL/GenBank/DDBJ databases">
        <title>Two novel species of Flavobacterium.</title>
        <authorList>
            <person name="Liu Q."/>
            <person name="Xin Y.-H."/>
        </authorList>
    </citation>
    <scope>NUCLEOTIDE SEQUENCE [LARGE SCALE GENOMIC DNA]</scope>
    <source>
        <strain evidence="3 4">LB2P87</strain>
    </source>
</reference>
<evidence type="ECO:0000256" key="1">
    <source>
        <dbReference type="ARBA" id="ARBA00005445"/>
    </source>
</evidence>
<protein>
    <submittedName>
        <fullName evidence="3">Ice-binding family protein</fullName>
    </submittedName>
</protein>
<accession>A0AAW6THI5</accession>